<protein>
    <submittedName>
        <fullName evidence="2">Uncharacterized protein</fullName>
    </submittedName>
</protein>
<keyword evidence="1" id="KW-1185">Reference proteome</keyword>
<evidence type="ECO:0000313" key="1">
    <source>
        <dbReference type="Proteomes" id="UP000050795"/>
    </source>
</evidence>
<proteinExistence type="predicted"/>
<organism evidence="1 2">
    <name type="scientific">Trichobilharzia regenti</name>
    <name type="common">Nasal bird schistosome</name>
    <dbReference type="NCBI Taxonomy" id="157069"/>
    <lineage>
        <taxon>Eukaryota</taxon>
        <taxon>Metazoa</taxon>
        <taxon>Spiralia</taxon>
        <taxon>Lophotrochozoa</taxon>
        <taxon>Platyhelminthes</taxon>
        <taxon>Trematoda</taxon>
        <taxon>Digenea</taxon>
        <taxon>Strigeidida</taxon>
        <taxon>Schistosomatoidea</taxon>
        <taxon>Schistosomatidae</taxon>
        <taxon>Trichobilharzia</taxon>
    </lineage>
</organism>
<dbReference type="AlphaFoldDB" id="A0AA85J3K0"/>
<dbReference type="Proteomes" id="UP000050795">
    <property type="component" value="Unassembled WGS sequence"/>
</dbReference>
<dbReference type="WBParaSite" id="TREG1_139540.1">
    <property type="protein sequence ID" value="TREG1_139540.1"/>
    <property type="gene ID" value="TREG1_139540"/>
</dbReference>
<accession>A0AA85J3K0</accession>
<name>A0AA85J3K0_TRIRE</name>
<reference evidence="2" key="2">
    <citation type="submission" date="2023-11" db="UniProtKB">
        <authorList>
            <consortium name="WormBaseParasite"/>
        </authorList>
    </citation>
    <scope>IDENTIFICATION</scope>
</reference>
<reference evidence="1" key="1">
    <citation type="submission" date="2022-06" db="EMBL/GenBank/DDBJ databases">
        <authorList>
            <person name="Berger JAMES D."/>
            <person name="Berger JAMES D."/>
        </authorList>
    </citation>
    <scope>NUCLEOTIDE SEQUENCE [LARGE SCALE GENOMIC DNA]</scope>
</reference>
<sequence>KIFCSVVIFILYGHMKTANPGNTFKRLYDVVTHLQSTCSHVTPYEFKQIRSNYLDLIDMIMDTITDVGNYGHYYQYDIMVILWRIMGHFSRSLANYYGNYLYAQEESERLRGSVVYAHPKKPMHTLQVS</sequence>
<evidence type="ECO:0000313" key="2">
    <source>
        <dbReference type="WBParaSite" id="TREG1_139540.1"/>
    </source>
</evidence>